<dbReference type="PANTHER" id="PTHR31719">
    <property type="entry name" value="NAC TRANSCRIPTION FACTOR 56"/>
    <property type="match status" value="1"/>
</dbReference>
<reference evidence="7" key="1">
    <citation type="submission" date="2016-04" db="EMBL/GenBank/DDBJ databases">
        <title>Cephalotus genome sequencing.</title>
        <authorList>
            <person name="Fukushima K."/>
            <person name="Hasebe M."/>
            <person name="Fang X."/>
        </authorList>
    </citation>
    <scope>NUCLEOTIDE SEQUENCE [LARGE SCALE GENOMIC DNA]</scope>
    <source>
        <strain evidence="7">cv. St1</strain>
    </source>
</reference>
<keyword evidence="1" id="KW-0805">Transcription regulation</keyword>
<dbReference type="PANTHER" id="PTHR31719:SF94">
    <property type="entry name" value="PROTEIN ATAF2"/>
    <property type="match status" value="1"/>
</dbReference>
<name>A0A1Q3C1R2_CEPFO</name>
<dbReference type="PROSITE" id="PS51005">
    <property type="entry name" value="NAC"/>
    <property type="match status" value="1"/>
</dbReference>
<evidence type="ECO:0000256" key="2">
    <source>
        <dbReference type="ARBA" id="ARBA00023125"/>
    </source>
</evidence>
<gene>
    <name evidence="6" type="ORF">CFOL_v3_17590</name>
</gene>
<evidence type="ECO:0000256" key="3">
    <source>
        <dbReference type="ARBA" id="ARBA00023163"/>
    </source>
</evidence>
<dbReference type="InterPro" id="IPR003441">
    <property type="entry name" value="NAC-dom"/>
</dbReference>
<comment type="caution">
    <text evidence="6">The sequence shown here is derived from an EMBL/GenBank/DDBJ whole genome shotgun (WGS) entry which is preliminary data.</text>
</comment>
<evidence type="ECO:0000256" key="1">
    <source>
        <dbReference type="ARBA" id="ARBA00023015"/>
    </source>
</evidence>
<evidence type="ECO:0000313" key="7">
    <source>
        <dbReference type="Proteomes" id="UP000187406"/>
    </source>
</evidence>
<accession>A0A1Q3C1R2</accession>
<keyword evidence="2" id="KW-0238">DNA-binding</keyword>
<proteinExistence type="predicted"/>
<evidence type="ECO:0000259" key="5">
    <source>
        <dbReference type="PROSITE" id="PS51005"/>
    </source>
</evidence>
<dbReference type="GO" id="GO:0006355">
    <property type="term" value="P:regulation of DNA-templated transcription"/>
    <property type="evidence" value="ECO:0007669"/>
    <property type="project" value="InterPro"/>
</dbReference>
<keyword evidence="3" id="KW-0804">Transcription</keyword>
<dbReference type="Pfam" id="PF02365">
    <property type="entry name" value="NAM"/>
    <property type="match status" value="1"/>
</dbReference>
<dbReference type="InParanoid" id="A0A1Q3C1R2"/>
<evidence type="ECO:0000313" key="6">
    <source>
        <dbReference type="EMBL" id="GAV74109.1"/>
    </source>
</evidence>
<keyword evidence="4" id="KW-0539">Nucleus</keyword>
<feature type="domain" description="NAC" evidence="5">
    <location>
        <begin position="1"/>
        <end position="111"/>
    </location>
</feature>
<dbReference type="SUPFAM" id="SSF101941">
    <property type="entry name" value="NAC domain"/>
    <property type="match status" value="1"/>
</dbReference>
<dbReference type="GO" id="GO:0003677">
    <property type="term" value="F:DNA binding"/>
    <property type="evidence" value="ECO:0007669"/>
    <property type="project" value="UniProtKB-KW"/>
</dbReference>
<feature type="non-terminal residue" evidence="6">
    <location>
        <position position="1"/>
    </location>
</feature>
<dbReference type="AlphaFoldDB" id="A0A1Q3C1R2"/>
<dbReference type="InterPro" id="IPR036093">
    <property type="entry name" value="NAC_dom_sf"/>
</dbReference>
<protein>
    <submittedName>
        <fullName evidence="6">NAM domain-containing protein</fullName>
    </submittedName>
</protein>
<sequence length="115" mass="13250">EKEWYFFVERDDWYPKGSGPNRKAGFDGKWKQTGNDKEIYCHDQKIGYKTELVFIKQGLFFGGGVGQRTNWIMHEYKVEKETSAAADGIKDVPTSSTAAHHIKVFCNFLAIFLIH</sequence>
<dbReference type="STRING" id="3775.A0A1Q3C1R2"/>
<dbReference type="Proteomes" id="UP000187406">
    <property type="component" value="Unassembled WGS sequence"/>
</dbReference>
<dbReference type="Gene3D" id="2.170.150.80">
    <property type="entry name" value="NAC domain"/>
    <property type="match status" value="1"/>
</dbReference>
<dbReference type="EMBL" id="BDDD01001187">
    <property type="protein sequence ID" value="GAV74109.1"/>
    <property type="molecule type" value="Genomic_DNA"/>
</dbReference>
<keyword evidence="7" id="KW-1185">Reference proteome</keyword>
<organism evidence="6 7">
    <name type="scientific">Cephalotus follicularis</name>
    <name type="common">Albany pitcher plant</name>
    <dbReference type="NCBI Taxonomy" id="3775"/>
    <lineage>
        <taxon>Eukaryota</taxon>
        <taxon>Viridiplantae</taxon>
        <taxon>Streptophyta</taxon>
        <taxon>Embryophyta</taxon>
        <taxon>Tracheophyta</taxon>
        <taxon>Spermatophyta</taxon>
        <taxon>Magnoliopsida</taxon>
        <taxon>eudicotyledons</taxon>
        <taxon>Gunneridae</taxon>
        <taxon>Pentapetalae</taxon>
        <taxon>rosids</taxon>
        <taxon>fabids</taxon>
        <taxon>Oxalidales</taxon>
        <taxon>Cephalotaceae</taxon>
        <taxon>Cephalotus</taxon>
    </lineage>
</organism>
<evidence type="ECO:0000256" key="4">
    <source>
        <dbReference type="ARBA" id="ARBA00023242"/>
    </source>
</evidence>